<dbReference type="InterPro" id="IPR027476">
    <property type="entry name" value="DppA_N"/>
</dbReference>
<name>A0A5C0XTM0_PYRFU</name>
<dbReference type="PIRSF" id="PIRSF015853">
    <property type="entry name" value="Pep_DppA"/>
    <property type="match status" value="1"/>
</dbReference>
<evidence type="ECO:0000313" key="2">
    <source>
        <dbReference type="Proteomes" id="UP000324354"/>
    </source>
</evidence>
<accession>A0A5C0XTM0</accession>
<dbReference type="Gene3D" id="3.40.50.10780">
    <property type="entry name" value="Dipeptide transport protein"/>
    <property type="match status" value="1"/>
</dbReference>
<dbReference type="GeneID" id="41713415"/>
<dbReference type="InterPro" id="IPR036177">
    <property type="entry name" value="Peptidase_M55_sf"/>
</dbReference>
<proteinExistence type="predicted"/>
<dbReference type="InterPro" id="IPR007035">
    <property type="entry name" value="Peptidase_M55"/>
</dbReference>
<dbReference type="GeneID" id="13300904"/>
<evidence type="ECO:0000313" key="1">
    <source>
        <dbReference type="EMBL" id="QEK79214.1"/>
    </source>
</evidence>
<protein>
    <submittedName>
        <fullName evidence="1">Peptide transporter</fullName>
    </submittedName>
</protein>
<reference evidence="1 2" key="1">
    <citation type="submission" date="2017-08" db="EMBL/GenBank/DDBJ databases">
        <title>Resequencing and Reannotation of the genome of Pyrococcus furiosus type strain DSM3638.</title>
        <authorList>
            <person name="Reichelt R.M."/>
            <person name="Bunk B."/>
        </authorList>
    </citation>
    <scope>NUCLEOTIDE SEQUENCE [LARGE SCALE GENOMIC DNA]</scope>
    <source>
        <strain evidence="1 2">DSM 3638</strain>
    </source>
</reference>
<dbReference type="Pfam" id="PF04951">
    <property type="entry name" value="Peptidase_M55"/>
    <property type="match status" value="1"/>
</dbReference>
<dbReference type="EMBL" id="CP023154">
    <property type="protein sequence ID" value="QEK79214.1"/>
    <property type="molecule type" value="Genomic_DNA"/>
</dbReference>
<dbReference type="AlphaFoldDB" id="A0A5C0XTM0"/>
<gene>
    <name evidence="1" type="ORF">PFDSM3638_08030</name>
</gene>
<dbReference type="CDD" id="cd08769">
    <property type="entry name" value="DAP_dppA_2"/>
    <property type="match status" value="1"/>
</dbReference>
<dbReference type="OrthoDB" id="85097at2157"/>
<dbReference type="Proteomes" id="UP000324354">
    <property type="component" value="Chromosome"/>
</dbReference>
<dbReference type="Gene3D" id="3.30.1360.130">
    <property type="entry name" value="Dipeptide transport protein"/>
    <property type="match status" value="1"/>
</dbReference>
<dbReference type="SUPFAM" id="SSF63992">
    <property type="entry name" value="Dipeptide transport protein"/>
    <property type="match status" value="1"/>
</dbReference>
<dbReference type="RefSeq" id="WP_011012737.1">
    <property type="nucleotide sequence ID" value="NC_003413.1"/>
</dbReference>
<sequence length="278" mass="30528">MKAFISIDLEGLPYIVSREHLFVKGALYNEARKIATKIAKIAAEKLHEEGFEEIVIADSHGPMVNIIPEEMPSYVSIVRGFPRPLSMVAFGKGSDIAIFLGYHAKAGTSFATFDHTYSGATIDKIIISGIEVSEFLLNSMVLGEWGVPIGLVAGDEALKEDLKYVPWAEFIPLKKASGRYSALSPSMEAIEKELKAGIKRAVEKLNNKELRAFKIETPVDVEIRFLNSAYAEVADLLPGVERIDGKTIRFTANTVEDAYKIMEVLTLAAAGVSYIVSR</sequence>
<organism evidence="1 2">
    <name type="scientific">Pyrococcus furiosus (strain ATCC 43587 / DSM 3638 / JCM 8422 / Vc1)</name>
    <dbReference type="NCBI Taxonomy" id="186497"/>
    <lineage>
        <taxon>Archaea</taxon>
        <taxon>Methanobacteriati</taxon>
        <taxon>Methanobacteriota</taxon>
        <taxon>Thermococci</taxon>
        <taxon>Thermococcales</taxon>
        <taxon>Thermococcaceae</taxon>
        <taxon>Pyrococcus</taxon>
    </lineage>
</organism>